<proteinExistence type="inferred from homology"/>
<dbReference type="InterPro" id="IPR046373">
    <property type="entry name" value="Acyl-CoA_Oxase/DH_mid-dom_sf"/>
</dbReference>
<dbReference type="CDD" id="cd01158">
    <property type="entry name" value="SCAD_SBCAD"/>
    <property type="match status" value="1"/>
</dbReference>
<name>A0A069RB02_PEPLI</name>
<evidence type="ECO:0000256" key="1">
    <source>
        <dbReference type="ARBA" id="ARBA00001974"/>
    </source>
</evidence>
<comment type="cofactor">
    <cofactor evidence="1 6">
        <name>FAD</name>
        <dbReference type="ChEBI" id="CHEBI:57692"/>
    </cofactor>
</comment>
<dbReference type="RefSeq" id="WP_038268270.1">
    <property type="nucleotide sequence ID" value="NZ_FSRH01000003.1"/>
</dbReference>
<keyword evidence="11" id="KW-1185">Reference proteome</keyword>
<dbReference type="EMBL" id="JJMM01000026">
    <property type="protein sequence ID" value="KDR94234.1"/>
    <property type="molecule type" value="Genomic_DNA"/>
</dbReference>
<dbReference type="EC" id="1.3.8.1" evidence="10"/>
<dbReference type="Pfam" id="PF02770">
    <property type="entry name" value="Acyl-CoA_dh_M"/>
    <property type="match status" value="1"/>
</dbReference>
<dbReference type="GO" id="GO:0016937">
    <property type="term" value="F:short-chain fatty acyl-CoA dehydrogenase activity"/>
    <property type="evidence" value="ECO:0007669"/>
    <property type="project" value="UniProtKB-EC"/>
</dbReference>
<dbReference type="InterPro" id="IPR006091">
    <property type="entry name" value="Acyl-CoA_Oxase/DH_mid-dom"/>
</dbReference>
<keyword evidence="4 6" id="KW-0274">FAD</keyword>
<evidence type="ECO:0000256" key="2">
    <source>
        <dbReference type="ARBA" id="ARBA00009347"/>
    </source>
</evidence>
<dbReference type="eggNOG" id="COG1960">
    <property type="taxonomic scope" value="Bacteria"/>
</dbReference>
<evidence type="ECO:0000256" key="4">
    <source>
        <dbReference type="ARBA" id="ARBA00022827"/>
    </source>
</evidence>
<keyword evidence="5 6" id="KW-0560">Oxidoreductase</keyword>
<dbReference type="Gene3D" id="1.20.140.10">
    <property type="entry name" value="Butyryl-CoA Dehydrogenase, subunit A, domain 3"/>
    <property type="match status" value="1"/>
</dbReference>
<evidence type="ECO:0000259" key="9">
    <source>
        <dbReference type="Pfam" id="PF02771"/>
    </source>
</evidence>
<reference evidence="10 11" key="1">
    <citation type="submission" date="2014-03" db="EMBL/GenBank/DDBJ databases">
        <title>Genome sequence of Clostridium litorale W6, DSM 5388.</title>
        <authorList>
            <person name="Poehlein A."/>
            <person name="Jagirdar A."/>
            <person name="Khonsari B."/>
            <person name="Chibani C.M."/>
            <person name="Gutierrez Gutierrez D.A."/>
            <person name="Davydova E."/>
            <person name="Alghaithi H.S."/>
            <person name="Nair K.P."/>
            <person name="Dhamotharan K."/>
            <person name="Chandran L."/>
            <person name="G W."/>
            <person name="Daniel R."/>
        </authorList>
    </citation>
    <scope>NUCLEOTIDE SEQUENCE [LARGE SCALE GENOMIC DNA]</scope>
    <source>
        <strain evidence="10 11">W6</strain>
    </source>
</reference>
<evidence type="ECO:0000313" key="10">
    <source>
        <dbReference type="EMBL" id="KDR94234.1"/>
    </source>
</evidence>
<feature type="domain" description="Acyl-CoA dehydrogenase/oxidase N-terminal" evidence="9">
    <location>
        <begin position="5"/>
        <end position="116"/>
    </location>
</feature>
<evidence type="ECO:0000256" key="5">
    <source>
        <dbReference type="ARBA" id="ARBA00023002"/>
    </source>
</evidence>
<dbReference type="InterPro" id="IPR009075">
    <property type="entry name" value="AcylCo_DH/oxidase_C"/>
</dbReference>
<dbReference type="STRING" id="1121324.CLIT_23c05070"/>
<dbReference type="FunFam" id="2.40.110.10:FF:000001">
    <property type="entry name" value="Acyl-CoA dehydrogenase, mitochondrial"/>
    <property type="match status" value="1"/>
</dbReference>
<feature type="domain" description="Acyl-CoA dehydrogenase/oxidase C-terminal" evidence="7">
    <location>
        <begin position="227"/>
        <end position="375"/>
    </location>
</feature>
<accession>A0A069RB02</accession>
<dbReference type="PANTHER" id="PTHR43884:SF12">
    <property type="entry name" value="ISOVALERYL-COA DEHYDROGENASE, MITOCHONDRIAL-RELATED"/>
    <property type="match status" value="1"/>
</dbReference>
<feature type="domain" description="Acyl-CoA oxidase/dehydrogenase middle" evidence="8">
    <location>
        <begin position="120"/>
        <end position="215"/>
    </location>
</feature>
<dbReference type="PROSITE" id="PS00073">
    <property type="entry name" value="ACYL_COA_DH_2"/>
    <property type="match status" value="1"/>
</dbReference>
<dbReference type="InterPro" id="IPR013786">
    <property type="entry name" value="AcylCoA_DH/ox_N"/>
</dbReference>
<evidence type="ECO:0000256" key="6">
    <source>
        <dbReference type="RuleBase" id="RU362125"/>
    </source>
</evidence>
<protein>
    <submittedName>
        <fullName evidence="10">Acyl-CoA dehydrogenase, short-chain specific</fullName>
        <ecNumber evidence="10">1.3.8.1</ecNumber>
    </submittedName>
</protein>
<dbReference type="Gene3D" id="2.40.110.10">
    <property type="entry name" value="Butyryl-CoA Dehydrogenase, subunit A, domain 2"/>
    <property type="match status" value="1"/>
</dbReference>
<dbReference type="SUPFAM" id="SSF56645">
    <property type="entry name" value="Acyl-CoA dehydrogenase NM domain-like"/>
    <property type="match status" value="1"/>
</dbReference>
<evidence type="ECO:0000259" key="7">
    <source>
        <dbReference type="Pfam" id="PF00441"/>
    </source>
</evidence>
<evidence type="ECO:0000256" key="3">
    <source>
        <dbReference type="ARBA" id="ARBA00022630"/>
    </source>
</evidence>
<evidence type="ECO:0000313" key="11">
    <source>
        <dbReference type="Proteomes" id="UP000027946"/>
    </source>
</evidence>
<dbReference type="FunFam" id="1.10.540.10:FF:000002">
    <property type="entry name" value="Acyl-CoA dehydrogenase FadE19"/>
    <property type="match status" value="1"/>
</dbReference>
<dbReference type="InterPro" id="IPR006089">
    <property type="entry name" value="Acyl-CoA_DH_CS"/>
</dbReference>
<comment type="similarity">
    <text evidence="2 6">Belongs to the acyl-CoA dehydrogenase family.</text>
</comment>
<dbReference type="PROSITE" id="PS00072">
    <property type="entry name" value="ACYL_COA_DH_1"/>
    <property type="match status" value="1"/>
</dbReference>
<gene>
    <name evidence="10" type="primary">bcd1</name>
    <name evidence="10" type="ORF">CLIT_23c05070</name>
</gene>
<dbReference type="AlphaFoldDB" id="A0A069RB02"/>
<dbReference type="InterPro" id="IPR009100">
    <property type="entry name" value="AcylCoA_DH/oxidase_NM_dom_sf"/>
</dbReference>
<dbReference type="Gene3D" id="1.10.540.10">
    <property type="entry name" value="Acyl-CoA dehydrogenase/oxidase, N-terminal domain"/>
    <property type="match status" value="1"/>
</dbReference>
<dbReference type="Proteomes" id="UP000027946">
    <property type="component" value="Unassembled WGS sequence"/>
</dbReference>
<evidence type="ECO:0000259" key="8">
    <source>
        <dbReference type="Pfam" id="PF02770"/>
    </source>
</evidence>
<dbReference type="Pfam" id="PF00441">
    <property type="entry name" value="Acyl-CoA_dh_1"/>
    <property type="match status" value="1"/>
</dbReference>
<sequence length="377" mass="41037">MIFKKEHELIRKLAKEFAEKELAPIAAEVDEAATYPKEVIQKLAKANFFGITTPTEYGGAGADYRSYVIVMEELCKKCASTGTYVSSPNSLMGAPLLSVGTDEQKRDYLTPMITGEKIGAFGLTEPGAGSDAGAIQTTAKKDGDYYILNGRKTFITHAPIADFTIVFAKTDETKGLKGISAFLVDSNVEGYSVGKPEDKMGVRGSKTSDVILENVRVHKDKLLGKENKGFLTAMKTLDTGRLGIAAQSIGIAQGAMDEATKYVKERKQFGKNLAQFQGIQFMLAEMETKLNAARLLTYNTALKKDMGLDASKDASMAKLFAAETAMEVVSKALQLHGGYGYIKEYTIERLFRDARITSIYEGTSEVQKMVIAGSLLK</sequence>
<keyword evidence="3 6" id="KW-0285">Flavoprotein</keyword>
<dbReference type="OrthoDB" id="9802447at2"/>
<dbReference type="Pfam" id="PF02771">
    <property type="entry name" value="Acyl-CoA_dh_N"/>
    <property type="match status" value="1"/>
</dbReference>
<dbReference type="InterPro" id="IPR037069">
    <property type="entry name" value="AcylCoA_DH/ox_N_sf"/>
</dbReference>
<comment type="caution">
    <text evidence="10">The sequence shown here is derived from an EMBL/GenBank/DDBJ whole genome shotgun (WGS) entry which is preliminary data.</text>
</comment>
<dbReference type="PIRSF" id="PIRSF016578">
    <property type="entry name" value="HsaA"/>
    <property type="match status" value="1"/>
</dbReference>
<dbReference type="PANTHER" id="PTHR43884">
    <property type="entry name" value="ACYL-COA DEHYDROGENASE"/>
    <property type="match status" value="1"/>
</dbReference>
<organism evidence="10 11">
    <name type="scientific">Peptoclostridium litorale DSM 5388</name>
    <dbReference type="NCBI Taxonomy" id="1121324"/>
    <lineage>
        <taxon>Bacteria</taxon>
        <taxon>Bacillati</taxon>
        <taxon>Bacillota</taxon>
        <taxon>Clostridia</taxon>
        <taxon>Peptostreptococcales</taxon>
        <taxon>Peptoclostridiaceae</taxon>
        <taxon>Peptoclostridium</taxon>
    </lineage>
</organism>
<dbReference type="FunFam" id="1.20.140.10:FF:000004">
    <property type="entry name" value="Acyl-CoA dehydrogenase FadE25"/>
    <property type="match status" value="1"/>
</dbReference>
<dbReference type="InterPro" id="IPR036250">
    <property type="entry name" value="AcylCo_DH-like_C"/>
</dbReference>
<dbReference type="SUPFAM" id="SSF47203">
    <property type="entry name" value="Acyl-CoA dehydrogenase C-terminal domain-like"/>
    <property type="match status" value="1"/>
</dbReference>
<dbReference type="GO" id="GO:0050660">
    <property type="term" value="F:flavin adenine dinucleotide binding"/>
    <property type="evidence" value="ECO:0007669"/>
    <property type="project" value="InterPro"/>
</dbReference>